<feature type="transmembrane region" description="Helical" evidence="1">
    <location>
        <begin position="41"/>
        <end position="59"/>
    </location>
</feature>
<protein>
    <recommendedName>
        <fullName evidence="2">DUF112 domain-containing protein</fullName>
    </recommendedName>
</protein>
<reference evidence="3" key="1">
    <citation type="journal article" date="2014" name="Front. Microbiol.">
        <title>High frequency of phylogenetically diverse reductive dehalogenase-homologous genes in deep subseafloor sedimentary metagenomes.</title>
        <authorList>
            <person name="Kawai M."/>
            <person name="Futagami T."/>
            <person name="Toyoda A."/>
            <person name="Takaki Y."/>
            <person name="Nishi S."/>
            <person name="Hori S."/>
            <person name="Arai W."/>
            <person name="Tsubouchi T."/>
            <person name="Morono Y."/>
            <person name="Uchiyama I."/>
            <person name="Ito T."/>
            <person name="Fujiyama A."/>
            <person name="Inagaki F."/>
            <person name="Takami H."/>
        </authorList>
    </citation>
    <scope>NUCLEOTIDE SEQUENCE</scope>
    <source>
        <strain evidence="3">Expedition CK06-06</strain>
    </source>
</reference>
<feature type="transmembrane region" description="Helical" evidence="1">
    <location>
        <begin position="188"/>
        <end position="211"/>
    </location>
</feature>
<feature type="transmembrane region" description="Helical" evidence="1">
    <location>
        <begin position="262"/>
        <end position="280"/>
    </location>
</feature>
<feature type="non-terminal residue" evidence="3">
    <location>
        <position position="302"/>
    </location>
</feature>
<comment type="caution">
    <text evidence="3">The sequence shown here is derived from an EMBL/GenBank/DDBJ whole genome shotgun (WGS) entry which is preliminary data.</text>
</comment>
<feature type="transmembrane region" description="Helical" evidence="1">
    <location>
        <begin position="286"/>
        <end position="301"/>
    </location>
</feature>
<dbReference type="InterPro" id="IPR002823">
    <property type="entry name" value="DUF112_TM"/>
</dbReference>
<proteinExistence type="predicted"/>
<keyword evidence="1" id="KW-1133">Transmembrane helix</keyword>
<dbReference type="PANTHER" id="PTHR35342">
    <property type="entry name" value="TRICARBOXYLIC TRANSPORT PROTEIN"/>
    <property type="match status" value="1"/>
</dbReference>
<gene>
    <name evidence="3" type="ORF">S01H1_19322</name>
</gene>
<keyword evidence="1" id="KW-0472">Membrane</keyword>
<dbReference type="PANTHER" id="PTHR35342:SF5">
    <property type="entry name" value="TRICARBOXYLIC TRANSPORT PROTEIN"/>
    <property type="match status" value="1"/>
</dbReference>
<dbReference type="EMBL" id="BARS01010421">
    <property type="protein sequence ID" value="GAF93389.1"/>
    <property type="molecule type" value="Genomic_DNA"/>
</dbReference>
<sequence>MIAPALAKIALLFGPPEYFSLAVLGLSLIGILAQKSWLKGLLSGVIGLNLALVGSDIITGDPRFIFGNIELLTGINLVIVVIGLFSISQTFIMIEESKELNKVQRKDFLVKILPKFSELWKLKRTILKSSLIGTFVGMIPGTGGDLASWTAYNEAKRSSKNPELFGSGISEGIIASEAANNAVTGGALIPLLTLGIPGSAVTAILLGGFFIHGLRPGPNFLIQNGDIGFTLILSLFVANLVMLFMGVFVGKMSIYFTNVKNVIIAPFIIILSIIGSYAINNSMFDVGLMFIFGIFGYFIRIV</sequence>
<keyword evidence="1" id="KW-0812">Transmembrane</keyword>
<dbReference type="AlphaFoldDB" id="X0TJH5"/>
<accession>X0TJH5</accession>
<name>X0TJH5_9ZZZZ</name>
<evidence type="ECO:0000313" key="3">
    <source>
        <dbReference type="EMBL" id="GAF93389.1"/>
    </source>
</evidence>
<dbReference type="Pfam" id="PF01970">
    <property type="entry name" value="TctA"/>
    <property type="match status" value="1"/>
</dbReference>
<feature type="transmembrane region" description="Helical" evidence="1">
    <location>
        <begin position="231"/>
        <end position="250"/>
    </location>
</feature>
<feature type="domain" description="DUF112" evidence="2">
    <location>
        <begin position="2"/>
        <end position="300"/>
    </location>
</feature>
<evidence type="ECO:0000256" key="1">
    <source>
        <dbReference type="SAM" id="Phobius"/>
    </source>
</evidence>
<feature type="transmembrane region" description="Helical" evidence="1">
    <location>
        <begin position="18"/>
        <end position="34"/>
    </location>
</feature>
<evidence type="ECO:0000259" key="2">
    <source>
        <dbReference type="Pfam" id="PF01970"/>
    </source>
</evidence>
<organism evidence="3">
    <name type="scientific">marine sediment metagenome</name>
    <dbReference type="NCBI Taxonomy" id="412755"/>
    <lineage>
        <taxon>unclassified sequences</taxon>
        <taxon>metagenomes</taxon>
        <taxon>ecological metagenomes</taxon>
    </lineage>
</organism>
<feature type="transmembrane region" description="Helical" evidence="1">
    <location>
        <begin position="71"/>
        <end position="94"/>
    </location>
</feature>